<accession>A0A1U9MIZ5</accession>
<keyword evidence="1" id="KW-0812">Transmembrane</keyword>
<dbReference type="RefSeq" id="WP_077993259.1">
    <property type="nucleotide sequence ID" value="NZ_CP015625.1"/>
</dbReference>
<protein>
    <submittedName>
        <fullName evidence="2">Uncharacterized protein</fullName>
    </submittedName>
</protein>
<dbReference type="EMBL" id="CP015625">
    <property type="protein sequence ID" value="AQT47885.1"/>
    <property type="molecule type" value="Genomic_DNA"/>
</dbReference>
<evidence type="ECO:0000313" key="3">
    <source>
        <dbReference type="Proteomes" id="UP000189632"/>
    </source>
</evidence>
<reference evidence="2 3" key="1">
    <citation type="submission" date="2016-11" db="EMBL/GenBank/DDBJ databases">
        <title>Comparative genomics of Bartonella apis.</title>
        <authorList>
            <person name="Engel P."/>
        </authorList>
    </citation>
    <scope>NUCLEOTIDE SEQUENCE [LARGE SCALE GENOMIC DNA]</scope>
    <source>
        <strain evidence="2 3">BBC0122</strain>
    </source>
</reference>
<feature type="transmembrane region" description="Helical" evidence="1">
    <location>
        <begin position="48"/>
        <end position="66"/>
    </location>
</feature>
<keyword evidence="1" id="KW-1133">Transmembrane helix</keyword>
<gene>
    <name evidence="2" type="ORF">BBC0122_017860</name>
</gene>
<organism evidence="2 3">
    <name type="scientific">Bartonella choladocola</name>
    <dbReference type="NCBI Taxonomy" id="2750995"/>
    <lineage>
        <taxon>Bacteria</taxon>
        <taxon>Pseudomonadati</taxon>
        <taxon>Pseudomonadota</taxon>
        <taxon>Alphaproteobacteria</taxon>
        <taxon>Hyphomicrobiales</taxon>
        <taxon>Bartonellaceae</taxon>
        <taxon>Bartonella</taxon>
    </lineage>
</organism>
<keyword evidence="3" id="KW-1185">Reference proteome</keyword>
<keyword evidence="1" id="KW-0472">Membrane</keyword>
<dbReference type="KEGG" id="bapi:BBC0122_017860"/>
<feature type="transmembrane region" description="Helical" evidence="1">
    <location>
        <begin position="7"/>
        <end position="28"/>
    </location>
</feature>
<sequence>MEFIFDLIFDFLVFLILLVIIIFCAYLLSLPFKPAFEKNNLKPANYSIVVFWFCLATSLFVAYDVFDDPLIANILDFSQNPNPDFTPFYKSDKLVDHEHTLSGSSGYQIYLYLVPPEKPMDAKDYVEKTLAERKDFLDYKGRSLACNLSGNFKELGYILIIYSYNDEEATFLYDRKACEKQSSH</sequence>
<evidence type="ECO:0000313" key="2">
    <source>
        <dbReference type="EMBL" id="AQT47885.1"/>
    </source>
</evidence>
<dbReference type="Proteomes" id="UP000189632">
    <property type="component" value="Chromosome"/>
</dbReference>
<name>A0A1U9MIZ5_9HYPH</name>
<evidence type="ECO:0000256" key="1">
    <source>
        <dbReference type="SAM" id="Phobius"/>
    </source>
</evidence>
<dbReference type="AlphaFoldDB" id="A0A1U9MIZ5"/>
<proteinExistence type="predicted"/>